<evidence type="ECO:0000313" key="1">
    <source>
        <dbReference type="EMBL" id="KAK7030530.1"/>
    </source>
</evidence>
<dbReference type="SUPFAM" id="SSF52047">
    <property type="entry name" value="RNI-like"/>
    <property type="match status" value="1"/>
</dbReference>
<keyword evidence="2" id="KW-1185">Reference proteome</keyword>
<dbReference type="InterPro" id="IPR032675">
    <property type="entry name" value="LRR_dom_sf"/>
</dbReference>
<reference evidence="1 2" key="1">
    <citation type="journal article" date="2024" name="J Genomics">
        <title>Draft genome sequencing and assembly of Favolaschia claudopus CIRM-BRFM 2984 isolated from oak limbs.</title>
        <authorList>
            <person name="Navarro D."/>
            <person name="Drula E."/>
            <person name="Chaduli D."/>
            <person name="Cazenave R."/>
            <person name="Ahrendt S."/>
            <person name="Wang J."/>
            <person name="Lipzen A."/>
            <person name="Daum C."/>
            <person name="Barry K."/>
            <person name="Grigoriev I.V."/>
            <person name="Favel A."/>
            <person name="Rosso M.N."/>
            <person name="Martin F."/>
        </authorList>
    </citation>
    <scope>NUCLEOTIDE SEQUENCE [LARGE SCALE GENOMIC DNA]</scope>
    <source>
        <strain evidence="1 2">CIRM-BRFM 2984</strain>
    </source>
</reference>
<proteinExistence type="predicted"/>
<dbReference type="Gene3D" id="3.80.10.10">
    <property type="entry name" value="Ribonuclease Inhibitor"/>
    <property type="match status" value="1"/>
</dbReference>
<organism evidence="1 2">
    <name type="scientific">Favolaschia claudopus</name>
    <dbReference type="NCBI Taxonomy" id="2862362"/>
    <lineage>
        <taxon>Eukaryota</taxon>
        <taxon>Fungi</taxon>
        <taxon>Dikarya</taxon>
        <taxon>Basidiomycota</taxon>
        <taxon>Agaricomycotina</taxon>
        <taxon>Agaricomycetes</taxon>
        <taxon>Agaricomycetidae</taxon>
        <taxon>Agaricales</taxon>
        <taxon>Marasmiineae</taxon>
        <taxon>Mycenaceae</taxon>
        <taxon>Favolaschia</taxon>
    </lineage>
</organism>
<sequence>MVASSRSAFDPLELLAQCKNLVRAHLVAPWDNPSVSSYPVVLSHLRSLCLRIAMRSPHATVLFLNYLTAPVLDELHLVFPSNSTWDESPITAFQLRSPSITTLKISGYTSDMTFEAVKAALLNAPLLTHLSIVCCDTWLLKYVLDALSLSGDESHILVPRLHILTLKCSQFRKSEDTVRGIIDSRWWPDDELSMHGAARWSRVNLTELSECSSPEFGIGPELRDKMETLQQSGLDVNIGVASLLDLE</sequence>
<gene>
    <name evidence="1" type="ORF">R3P38DRAFT_3187814</name>
</gene>
<accession>A0AAW0BU66</accession>
<comment type="caution">
    <text evidence="1">The sequence shown here is derived from an EMBL/GenBank/DDBJ whole genome shotgun (WGS) entry which is preliminary data.</text>
</comment>
<dbReference type="EMBL" id="JAWWNJ010000025">
    <property type="protein sequence ID" value="KAK7030530.1"/>
    <property type="molecule type" value="Genomic_DNA"/>
</dbReference>
<dbReference type="AlphaFoldDB" id="A0AAW0BU66"/>
<dbReference type="Proteomes" id="UP001362999">
    <property type="component" value="Unassembled WGS sequence"/>
</dbReference>
<name>A0AAW0BU66_9AGAR</name>
<evidence type="ECO:0000313" key="2">
    <source>
        <dbReference type="Proteomes" id="UP001362999"/>
    </source>
</evidence>
<protein>
    <submittedName>
        <fullName evidence="1">Uncharacterized protein</fullName>
    </submittedName>
</protein>